<keyword evidence="4" id="KW-1185">Reference proteome</keyword>
<feature type="region of interest" description="Disordered" evidence="2">
    <location>
        <begin position="164"/>
        <end position="205"/>
    </location>
</feature>
<dbReference type="EMBL" id="LR877147">
    <property type="protein sequence ID" value="CAD2214234.1"/>
    <property type="molecule type" value="Genomic_DNA"/>
</dbReference>
<dbReference type="AlphaFoldDB" id="A0A7G2C512"/>
<feature type="region of interest" description="Disordered" evidence="2">
    <location>
        <begin position="236"/>
        <end position="311"/>
    </location>
</feature>
<gene>
    <name evidence="3" type="ORF">ADEAN_000167900</name>
</gene>
<evidence type="ECO:0000313" key="3">
    <source>
        <dbReference type="EMBL" id="CAD2214234.1"/>
    </source>
</evidence>
<feature type="coiled-coil region" evidence="1">
    <location>
        <begin position="105"/>
        <end position="163"/>
    </location>
</feature>
<name>A0A7G2C512_9TRYP</name>
<feature type="compositionally biased region" description="Basic and acidic residues" evidence="2">
    <location>
        <begin position="236"/>
        <end position="253"/>
    </location>
</feature>
<feature type="compositionally biased region" description="Polar residues" evidence="2">
    <location>
        <begin position="268"/>
        <end position="278"/>
    </location>
</feature>
<dbReference type="VEuPathDB" id="TriTrypDB:ADEAN_000167900"/>
<accession>A0A7G2C512</accession>
<evidence type="ECO:0000313" key="4">
    <source>
        <dbReference type="Proteomes" id="UP000515908"/>
    </source>
</evidence>
<keyword evidence="1" id="KW-0175">Coiled coil</keyword>
<sequence length="371" mass="41228">MVDDAKPSYAVDDLVQHLRSNATSAGLPDEVVAGLREVIEGVKQCLSASVVEVNNDKDKEMVDKLLAEWSDQRNMCPVRNSENLLLVLKQAARFLRQVEDIMGISKRQNRQLIELTEELRALKKKLGPAAAQAPVSSEPQQQFERVLQEKERLQQELENVYNSVAYKTSPARSPRGVQAGGQRSPRYAAPRGATSPRGGDTQRDKDAHIAKLEQELAKARTALFKRKEANDELLKKLEESERSQQRLQRDVRRTSSRQGSPVSRYRSRSQPNDISISPITKIRPSMFSEPSPVRGGNTGEVNSPVPTSGGRLSADMRMERGPCPNCLAPLTSVSTLERGPIDDTAAFCFNCRKPFTFGDLLVRDKIASAYS</sequence>
<protein>
    <submittedName>
        <fullName evidence="3">Uncharacterized protein</fullName>
    </submittedName>
</protein>
<reference evidence="3 4" key="1">
    <citation type="submission" date="2020-08" db="EMBL/GenBank/DDBJ databases">
        <authorList>
            <person name="Newling K."/>
            <person name="Davey J."/>
            <person name="Forrester S."/>
        </authorList>
    </citation>
    <scope>NUCLEOTIDE SEQUENCE [LARGE SCALE GENOMIC DNA]</scope>
    <source>
        <strain evidence="4">Crithidia deanei Carvalho (ATCC PRA-265)</strain>
    </source>
</reference>
<evidence type="ECO:0000256" key="2">
    <source>
        <dbReference type="SAM" id="MobiDB-lite"/>
    </source>
</evidence>
<dbReference type="Proteomes" id="UP000515908">
    <property type="component" value="Chromosome 03"/>
</dbReference>
<organism evidence="3 4">
    <name type="scientific">Angomonas deanei</name>
    <dbReference type="NCBI Taxonomy" id="59799"/>
    <lineage>
        <taxon>Eukaryota</taxon>
        <taxon>Discoba</taxon>
        <taxon>Euglenozoa</taxon>
        <taxon>Kinetoplastea</taxon>
        <taxon>Metakinetoplastina</taxon>
        <taxon>Trypanosomatida</taxon>
        <taxon>Trypanosomatidae</taxon>
        <taxon>Strigomonadinae</taxon>
        <taxon>Angomonas</taxon>
    </lineage>
</organism>
<evidence type="ECO:0000256" key="1">
    <source>
        <dbReference type="SAM" id="Coils"/>
    </source>
</evidence>
<proteinExistence type="predicted"/>